<proteinExistence type="inferred from homology"/>
<dbReference type="OrthoDB" id="1933717at2759"/>
<reference evidence="2 3" key="1">
    <citation type="submission" date="2017-02" db="EMBL/GenBank/DDBJ databases">
        <title>Genomes of Trichoderma spp. with biocontrol activity.</title>
        <authorList>
            <person name="Gardiner D."/>
            <person name="Kazan K."/>
            <person name="Vos C."/>
            <person name="Harvey P."/>
        </authorList>
    </citation>
    <scope>NUCLEOTIDE SEQUENCE [LARGE SCALE GENOMIC DNA]</scope>
    <source>
        <strain evidence="2 3">Tr1</strain>
    </source>
</reference>
<dbReference type="EMBL" id="MTYI01000119">
    <property type="protein sequence ID" value="PNP51711.1"/>
    <property type="molecule type" value="Genomic_DNA"/>
</dbReference>
<protein>
    <recommendedName>
        <fullName evidence="4">Short-chain dehydrogenase</fullName>
    </recommendedName>
</protein>
<sequence>MANDKHIVFITGANTGIGYEAVKALLRSSTPYHIFVGARTLEKGQKAVDTATQEVPGSGSVLEPVALELASDESIAQAFETIKAKVDRIDTLVNNAGAAFDTQSFANDIPNSREIFNKAYDVNVTGTHIVTTTFVPLLIKSSSPRLIFLTSGLSTLTAHARSFYPPWAPKPEAGWPKPGVIANLGYKSSKAALNMVMLNWHWLLLGDGVKTFAISPGFLATNLGGAPELLKSLGAGEPSIGGEFIRKVTEGERDADAGKVLNKDGTQEW</sequence>
<dbReference type="Pfam" id="PF00106">
    <property type="entry name" value="adh_short"/>
    <property type="match status" value="1"/>
</dbReference>
<organism evidence="2 3">
    <name type="scientific">Trichoderma harzianum</name>
    <name type="common">Hypocrea lixii</name>
    <dbReference type="NCBI Taxonomy" id="5544"/>
    <lineage>
        <taxon>Eukaryota</taxon>
        <taxon>Fungi</taxon>
        <taxon>Dikarya</taxon>
        <taxon>Ascomycota</taxon>
        <taxon>Pezizomycotina</taxon>
        <taxon>Sordariomycetes</taxon>
        <taxon>Hypocreomycetidae</taxon>
        <taxon>Hypocreales</taxon>
        <taxon>Hypocreaceae</taxon>
        <taxon>Trichoderma</taxon>
    </lineage>
</organism>
<evidence type="ECO:0008006" key="4">
    <source>
        <dbReference type="Google" id="ProtNLM"/>
    </source>
</evidence>
<dbReference type="GO" id="GO:0005737">
    <property type="term" value="C:cytoplasm"/>
    <property type="evidence" value="ECO:0007669"/>
    <property type="project" value="TreeGrafter"/>
</dbReference>
<dbReference type="PRINTS" id="PR00081">
    <property type="entry name" value="GDHRDH"/>
</dbReference>
<accession>A0A2K0U1U1</accession>
<dbReference type="GO" id="GO:0019748">
    <property type="term" value="P:secondary metabolic process"/>
    <property type="evidence" value="ECO:0007669"/>
    <property type="project" value="TreeGrafter"/>
</dbReference>
<evidence type="ECO:0000313" key="3">
    <source>
        <dbReference type="Proteomes" id="UP000236290"/>
    </source>
</evidence>
<dbReference type="PANTHER" id="PTHR43544:SF32">
    <property type="entry name" value="CHAIN DEHYDROGENASE, PUTATIVE (AFU_ORTHOLOGUE AFUA_5G01530)-RELATED"/>
    <property type="match status" value="1"/>
</dbReference>
<evidence type="ECO:0000313" key="2">
    <source>
        <dbReference type="EMBL" id="PNP51711.1"/>
    </source>
</evidence>
<comment type="caution">
    <text evidence="2">The sequence shown here is derived from an EMBL/GenBank/DDBJ whole genome shotgun (WGS) entry which is preliminary data.</text>
</comment>
<dbReference type="AlphaFoldDB" id="A0A2K0U1U1"/>
<gene>
    <name evidence="2" type="ORF">THARTR1_07708</name>
</gene>
<dbReference type="SUPFAM" id="SSF51735">
    <property type="entry name" value="NAD(P)-binding Rossmann-fold domains"/>
    <property type="match status" value="1"/>
</dbReference>
<dbReference type="Proteomes" id="UP000236290">
    <property type="component" value="Unassembled WGS sequence"/>
</dbReference>
<dbReference type="InterPro" id="IPR002347">
    <property type="entry name" value="SDR_fam"/>
</dbReference>
<dbReference type="InterPro" id="IPR051468">
    <property type="entry name" value="Fungal_SecMetab_SDRs"/>
</dbReference>
<evidence type="ECO:0000256" key="1">
    <source>
        <dbReference type="ARBA" id="ARBA00006484"/>
    </source>
</evidence>
<dbReference type="InterPro" id="IPR036291">
    <property type="entry name" value="NAD(P)-bd_dom_sf"/>
</dbReference>
<dbReference type="PANTHER" id="PTHR43544">
    <property type="entry name" value="SHORT-CHAIN DEHYDROGENASE/REDUCTASE"/>
    <property type="match status" value="1"/>
</dbReference>
<dbReference type="GO" id="GO:0016491">
    <property type="term" value="F:oxidoreductase activity"/>
    <property type="evidence" value="ECO:0007669"/>
    <property type="project" value="TreeGrafter"/>
</dbReference>
<comment type="similarity">
    <text evidence="1">Belongs to the short-chain dehydrogenases/reductases (SDR) family.</text>
</comment>
<name>A0A2K0U1U1_TRIHA</name>
<dbReference type="Gene3D" id="3.40.50.720">
    <property type="entry name" value="NAD(P)-binding Rossmann-like Domain"/>
    <property type="match status" value="1"/>
</dbReference>